<feature type="chain" id="PRO_5021756852" description="Choice-of-anchor I domain-containing protein" evidence="2">
    <location>
        <begin position="22"/>
        <end position="561"/>
    </location>
</feature>
<evidence type="ECO:0000259" key="3">
    <source>
        <dbReference type="Pfam" id="PF22494"/>
    </source>
</evidence>
<dbReference type="Pfam" id="PF22494">
    <property type="entry name" value="choice_anch_I"/>
    <property type="match status" value="1"/>
</dbReference>
<dbReference type="PANTHER" id="PTHR46928:SF1">
    <property type="entry name" value="MESENCHYME-SPECIFIC CELL SURFACE GLYCOPROTEIN"/>
    <property type="match status" value="1"/>
</dbReference>
<dbReference type="RefSeq" id="WP_145367513.1">
    <property type="nucleotide sequence ID" value="NZ_CP036275.1"/>
</dbReference>
<dbReference type="PANTHER" id="PTHR46928">
    <property type="entry name" value="MESENCHYME-SPECIFIC CELL SURFACE GLYCOPROTEIN"/>
    <property type="match status" value="1"/>
</dbReference>
<dbReference type="AlphaFoldDB" id="A0A517Z363"/>
<organism evidence="4 5">
    <name type="scientific">Maioricimonas rarisocia</name>
    <dbReference type="NCBI Taxonomy" id="2528026"/>
    <lineage>
        <taxon>Bacteria</taxon>
        <taxon>Pseudomonadati</taxon>
        <taxon>Planctomycetota</taxon>
        <taxon>Planctomycetia</taxon>
        <taxon>Planctomycetales</taxon>
        <taxon>Planctomycetaceae</taxon>
        <taxon>Maioricimonas</taxon>
    </lineage>
</organism>
<feature type="domain" description="Choice-of-anchor I" evidence="3">
    <location>
        <begin position="56"/>
        <end position="536"/>
    </location>
</feature>
<dbReference type="Proteomes" id="UP000320496">
    <property type="component" value="Chromosome"/>
</dbReference>
<evidence type="ECO:0000256" key="2">
    <source>
        <dbReference type="SAM" id="SignalP"/>
    </source>
</evidence>
<keyword evidence="5" id="KW-1185">Reference proteome</keyword>
<protein>
    <recommendedName>
        <fullName evidence="3">Choice-of-anchor I domain-containing protein</fullName>
    </recommendedName>
</protein>
<proteinExistence type="predicted"/>
<feature type="region of interest" description="Disordered" evidence="1">
    <location>
        <begin position="421"/>
        <end position="450"/>
    </location>
</feature>
<gene>
    <name evidence="4" type="ORF">Mal4_11990</name>
</gene>
<dbReference type="InterPro" id="IPR055188">
    <property type="entry name" value="Choice_anch_I"/>
</dbReference>
<feature type="signal peptide" evidence="2">
    <location>
        <begin position="1"/>
        <end position="21"/>
    </location>
</feature>
<evidence type="ECO:0000313" key="5">
    <source>
        <dbReference type="Proteomes" id="UP000320496"/>
    </source>
</evidence>
<dbReference type="InterPro" id="IPR015943">
    <property type="entry name" value="WD40/YVTN_repeat-like_dom_sf"/>
</dbReference>
<dbReference type="EMBL" id="CP036275">
    <property type="protein sequence ID" value="QDU36898.1"/>
    <property type="molecule type" value="Genomic_DNA"/>
</dbReference>
<reference evidence="4 5" key="1">
    <citation type="submission" date="2019-02" db="EMBL/GenBank/DDBJ databases">
        <title>Deep-cultivation of Planctomycetes and their phenomic and genomic characterization uncovers novel biology.</title>
        <authorList>
            <person name="Wiegand S."/>
            <person name="Jogler M."/>
            <person name="Boedeker C."/>
            <person name="Pinto D."/>
            <person name="Vollmers J."/>
            <person name="Rivas-Marin E."/>
            <person name="Kohn T."/>
            <person name="Peeters S.H."/>
            <person name="Heuer A."/>
            <person name="Rast P."/>
            <person name="Oberbeckmann S."/>
            <person name="Bunk B."/>
            <person name="Jeske O."/>
            <person name="Meyerdierks A."/>
            <person name="Storesund J.E."/>
            <person name="Kallscheuer N."/>
            <person name="Luecker S."/>
            <person name="Lage O.M."/>
            <person name="Pohl T."/>
            <person name="Merkel B.J."/>
            <person name="Hornburger P."/>
            <person name="Mueller R.-W."/>
            <person name="Bruemmer F."/>
            <person name="Labrenz M."/>
            <person name="Spormann A.M."/>
            <person name="Op den Camp H."/>
            <person name="Overmann J."/>
            <person name="Amann R."/>
            <person name="Jetten M.S.M."/>
            <person name="Mascher T."/>
            <person name="Medema M.H."/>
            <person name="Devos D.P."/>
            <person name="Kaster A.-K."/>
            <person name="Ovreas L."/>
            <person name="Rohde M."/>
            <person name="Galperin M.Y."/>
            <person name="Jogler C."/>
        </authorList>
    </citation>
    <scope>NUCLEOTIDE SEQUENCE [LARGE SCALE GENOMIC DNA]</scope>
    <source>
        <strain evidence="4 5">Mal4</strain>
    </source>
</reference>
<dbReference type="Gene3D" id="2.130.10.10">
    <property type="entry name" value="YVTN repeat-like/Quinoprotein amine dehydrogenase"/>
    <property type="match status" value="1"/>
</dbReference>
<evidence type="ECO:0000256" key="1">
    <source>
        <dbReference type="SAM" id="MobiDB-lite"/>
    </source>
</evidence>
<dbReference type="InterPro" id="IPR011048">
    <property type="entry name" value="Haem_d1_sf"/>
</dbReference>
<accession>A0A517Z363</accession>
<feature type="compositionally biased region" description="Basic and acidic residues" evidence="1">
    <location>
        <begin position="435"/>
        <end position="445"/>
    </location>
</feature>
<name>A0A517Z363_9PLAN</name>
<dbReference type="KEGG" id="mri:Mal4_11990"/>
<dbReference type="OrthoDB" id="9801679at2"/>
<dbReference type="NCBIfam" id="NF038117">
    <property type="entry name" value="choice_anch_I"/>
    <property type="match status" value="1"/>
</dbReference>
<keyword evidence="2" id="KW-0732">Signal</keyword>
<evidence type="ECO:0000313" key="4">
    <source>
        <dbReference type="EMBL" id="QDU36898.1"/>
    </source>
</evidence>
<dbReference type="SUPFAM" id="SSF51004">
    <property type="entry name" value="C-terminal (heme d1) domain of cytochrome cd1-nitrite reductase"/>
    <property type="match status" value="1"/>
</dbReference>
<sequence precursor="true">MRKSCLVALGLLLLAPARFVAADDIPVQDVLDLVPATLGGPLTVEKVWTYDSGVGEGGAEIVAYDTKSRRLFVTNAETERVDVLDPADGSKLGELDPAGAPNSVAASKGLIAIAAEGATAQDIGHVAFFDAQSLAAIDTVPAGALPDMVTFSPDGRYALVANEGEPNDDYSVDPEGSITVIQVKRNRNRYAFTARTAGFGAFNADKAPLMAAGVRIFGPGSDDDGLATVAQDLEPEYIAVDAKSRVAVVSCQENNAFAFVDIKSARVLKIEPLGFKDYNAPGNGIDASDRDDAINIQTWPVYGMYQPDAIAAFRLFGQQYIIGVNEGDARDYDTFGEEERIKDLTLDPTVFPDADTLQEDENIGRLEVTSTLGDVDGDGDFDALYSYGARSFSVWSVDRQGELSLVFDSGDQIEQITAAQIPGGFNSTNDEQDSADSRSDAKGPEPEAVDVGKVGGRTYAFVGLERIGGVMIFEISDPSSPQFVLYVNDRDFAASDIADAGDLGPECIEFIPTGRSPLLRPAIAVANEISGTTTLYVLKRDSLMDLIIDRMLDLLPLGIED</sequence>
<dbReference type="InterPro" id="IPR052956">
    <property type="entry name" value="Mesenchyme-surface_protein"/>
</dbReference>